<keyword evidence="1" id="KW-1133">Transmembrane helix</keyword>
<keyword evidence="1" id="KW-0472">Membrane</keyword>
<reference evidence="2" key="1">
    <citation type="submission" date="2018-02" db="EMBL/GenBank/DDBJ databases">
        <title>Genome reduction pattern in chromatophore genome of Paulinella.</title>
        <authorList>
            <person name="Lhee D."/>
            <person name="Yoon H.S."/>
        </authorList>
    </citation>
    <scope>NUCLEOTIDE SEQUENCE</scope>
    <source>
        <strain evidence="2">NZ27</strain>
    </source>
</reference>
<proteinExistence type="predicted"/>
<dbReference type="AlphaFoldDB" id="A0A385HZP6"/>
<gene>
    <name evidence="2" type="ORF">PMNZ_179</name>
</gene>
<protein>
    <submittedName>
        <fullName evidence="2">Alpha/beta hydrolase</fullName>
    </submittedName>
</protein>
<keyword evidence="1" id="KW-0812">Transmembrane</keyword>
<geneLocation type="plastid" evidence="2"/>
<dbReference type="SUPFAM" id="SSF53474">
    <property type="entry name" value="alpha/beta-Hydrolases"/>
    <property type="match status" value="1"/>
</dbReference>
<evidence type="ECO:0000256" key="1">
    <source>
        <dbReference type="SAM" id="Phobius"/>
    </source>
</evidence>
<dbReference type="GO" id="GO:0016787">
    <property type="term" value="F:hydrolase activity"/>
    <property type="evidence" value="ECO:0007669"/>
    <property type="project" value="UniProtKB-KW"/>
</dbReference>
<keyword evidence="2" id="KW-0378">Hydrolase</keyword>
<sequence>MNQTGEIIAMHGWSGDSNGWNYWAEFARYKGWSWQNGERGYGSLPVVTPQWKHKHMRTQGPRVLMVHSFGLYLLPTTVLASAEIIVLLNSFNRFIPSCNYQHFLERKITRMINDINFCREKDTLITFLIQANLPSSTDMTSLTFIENSISRLGRLRLLEDLHKLAKVTHLPAGFPADASLLIVNTQSDRIVAAPVKKNLVENLANHMSDKLSITHWSLENIGHNLHQTNLLQCIFNWLEIKL</sequence>
<name>A0A385HZP6_9EUKA</name>
<dbReference type="InterPro" id="IPR029058">
    <property type="entry name" value="AB_hydrolase_fold"/>
</dbReference>
<accession>A0A385HZP6</accession>
<organism evidence="2">
    <name type="scientific">Paulinella micropora</name>
    <dbReference type="NCBI Taxonomy" id="1928728"/>
    <lineage>
        <taxon>Eukaryota</taxon>
        <taxon>Sar</taxon>
        <taxon>Rhizaria</taxon>
        <taxon>Cercozoa</taxon>
        <taxon>Imbricatea</taxon>
        <taxon>Silicofilosea</taxon>
        <taxon>Euglyphida</taxon>
        <taxon>Paulinellidae</taxon>
        <taxon>Paulinella</taxon>
    </lineage>
</organism>
<dbReference type="EMBL" id="MG976688">
    <property type="protein sequence ID" value="AXY63133.1"/>
    <property type="molecule type" value="Genomic_DNA"/>
</dbReference>
<feature type="transmembrane region" description="Helical" evidence="1">
    <location>
        <begin position="63"/>
        <end position="88"/>
    </location>
</feature>
<evidence type="ECO:0000313" key="2">
    <source>
        <dbReference type="EMBL" id="AXY63133.1"/>
    </source>
</evidence>
<keyword evidence="2" id="KW-0934">Plastid</keyword>